<organism evidence="1 2">
    <name type="scientific">Acidiferrimicrobium australe</name>
    <dbReference type="NCBI Taxonomy" id="2664430"/>
    <lineage>
        <taxon>Bacteria</taxon>
        <taxon>Bacillati</taxon>
        <taxon>Actinomycetota</taxon>
        <taxon>Acidimicrobiia</taxon>
        <taxon>Acidimicrobiales</taxon>
        <taxon>Acidimicrobiaceae</taxon>
        <taxon>Acidiferrimicrobium</taxon>
    </lineage>
</organism>
<gene>
    <name evidence="1" type="ORF">GHK86_09170</name>
</gene>
<dbReference type="Pfam" id="PF02585">
    <property type="entry name" value="PIG-L"/>
    <property type="match status" value="1"/>
</dbReference>
<dbReference type="PANTHER" id="PTHR12993:SF28">
    <property type="entry name" value="LMBE FAMILY PROTEIN"/>
    <property type="match status" value="1"/>
</dbReference>
<proteinExistence type="predicted"/>
<name>A0ABW9QTA5_9ACTN</name>
<reference evidence="1 2" key="1">
    <citation type="submission" date="2019-11" db="EMBL/GenBank/DDBJ databases">
        <title>Acidiferrimicrobium australis gen. nov., sp. nov., an acidophilic and obligately heterotrophic, member of the Actinobacteria that catalyses dissimilatory oxido- reduction of iron isolated from metal-rich acidic water in Chile.</title>
        <authorList>
            <person name="Gonzalez D."/>
            <person name="Huber K."/>
            <person name="Hedrich S."/>
            <person name="Rojas-Villalobos C."/>
            <person name="Quatrini R."/>
            <person name="Dinamarca M.A."/>
            <person name="Schwarz A."/>
            <person name="Canales C."/>
            <person name="Nancucheo I."/>
        </authorList>
    </citation>
    <scope>NUCLEOTIDE SEQUENCE [LARGE SCALE GENOMIC DNA]</scope>
    <source>
        <strain evidence="1 2">USS-CCA1</strain>
    </source>
</reference>
<sequence length="238" mass="26101">MPEDTPPRVLVVAAHPDDIDFGSGATVAFLVATGWQVSYCLVTDGDAGGFDASVARDRIPVIRRAEQTEAARVLGVEDLHWLRYPDGRVAVDLALRRDLSRVIRTVRPDRVICQNPQRNWASVYGSHPDHMAAGEATLCAVYPDARNPFAYPELAAEGLEAHAVPEVWVVGGPDPDVVLDLTDYFDLKVEALRAHVSQETDRDGRLVPMLREWMGGTAAAGGLAEGRYAEAYRRIDTR</sequence>
<dbReference type="EMBL" id="WJHE01000421">
    <property type="protein sequence ID" value="MST32887.1"/>
    <property type="molecule type" value="Genomic_DNA"/>
</dbReference>
<comment type="caution">
    <text evidence="1">The sequence shown here is derived from an EMBL/GenBank/DDBJ whole genome shotgun (WGS) entry which is preliminary data.</text>
</comment>
<accession>A0ABW9QTA5</accession>
<keyword evidence="2" id="KW-1185">Reference proteome</keyword>
<evidence type="ECO:0000313" key="1">
    <source>
        <dbReference type="EMBL" id="MST32887.1"/>
    </source>
</evidence>
<evidence type="ECO:0000313" key="2">
    <source>
        <dbReference type="Proteomes" id="UP000437736"/>
    </source>
</evidence>
<dbReference type="InterPro" id="IPR024078">
    <property type="entry name" value="LmbE-like_dom_sf"/>
</dbReference>
<dbReference type="PANTHER" id="PTHR12993">
    <property type="entry name" value="N-ACETYLGLUCOSAMINYL-PHOSPHATIDYLINOSITOL DE-N-ACETYLASE-RELATED"/>
    <property type="match status" value="1"/>
</dbReference>
<dbReference type="Gene3D" id="3.40.50.10320">
    <property type="entry name" value="LmbE-like"/>
    <property type="match status" value="1"/>
</dbReference>
<dbReference type="Proteomes" id="UP000437736">
    <property type="component" value="Unassembled WGS sequence"/>
</dbReference>
<dbReference type="SUPFAM" id="SSF102588">
    <property type="entry name" value="LmbE-like"/>
    <property type="match status" value="1"/>
</dbReference>
<protein>
    <submittedName>
        <fullName evidence="1">PIG-L family deacetylase</fullName>
    </submittedName>
</protein>
<dbReference type="InterPro" id="IPR003737">
    <property type="entry name" value="GlcNAc_PI_deacetylase-related"/>
</dbReference>